<gene>
    <name evidence="1" type="ORF">DS909_04420</name>
</gene>
<proteinExistence type="predicted"/>
<reference evidence="1 2" key="1">
    <citation type="submission" date="2018-07" db="EMBL/GenBank/DDBJ databases">
        <title>Modular assembly of carbohydrate-degrading microbial communities in the ocean.</title>
        <authorList>
            <person name="Enke T.N."/>
            <person name="Datta M.S."/>
            <person name="Schwartzman J.A."/>
            <person name="Cermak N."/>
            <person name="Schmitz D.A."/>
            <person name="Barrere J."/>
            <person name="Cordero O.X."/>
        </authorList>
    </citation>
    <scope>NUCLEOTIDE SEQUENCE [LARGE SCALE GENOMIC DNA]</scope>
    <source>
        <strain evidence="1 2">C3M10</strain>
    </source>
</reference>
<dbReference type="Proteomes" id="UP000252706">
    <property type="component" value="Unassembled WGS sequence"/>
</dbReference>
<dbReference type="OrthoDB" id="7060208at2"/>
<dbReference type="RefSeq" id="WP_113822219.1">
    <property type="nucleotide sequence ID" value="NZ_QOCE01000011.1"/>
</dbReference>
<comment type="caution">
    <text evidence="1">The sequence shown here is derived from an EMBL/GenBank/DDBJ whole genome shotgun (WGS) entry which is preliminary data.</text>
</comment>
<evidence type="ECO:0000313" key="2">
    <source>
        <dbReference type="Proteomes" id="UP000252706"/>
    </source>
</evidence>
<dbReference type="EMBL" id="QOCE01000011">
    <property type="protein sequence ID" value="RBW60668.1"/>
    <property type="molecule type" value="Genomic_DNA"/>
</dbReference>
<evidence type="ECO:0000313" key="1">
    <source>
        <dbReference type="EMBL" id="RBW60668.1"/>
    </source>
</evidence>
<accession>A0A366X6V6</accession>
<name>A0A366X6V6_9RHOB</name>
<protein>
    <submittedName>
        <fullName evidence="1">Uncharacterized protein</fullName>
    </submittedName>
</protein>
<sequence length="362" mass="39456">MSDITPERGAFNLLNNCAQAKSGDRLLIVYEPASYGYFDEQAVDVVCNAARTLNLFVDTLDVGFSPDAPTLTPELLSKFEHADIVLFLARLGDQLRFSQMPQGKKVIVSFALTQELFGSGFSNGHHDAFLALKSQVNAVLEQAKEVHMTCPAGTDVVGTPQMDLSAAGDTSVLRFPMSVFTPVPAHSFSGRIALPGFLTGTGSRYYDQYTVEFDGQVFAHMEQGRLTGFEGAASDVAVANAQYDRVSDLFGIDRNFVHSWHAGLHPGCGYPWDLRDNYERWGGSAFGNPRIMHFHTCGAYAPGEISWNVIDPTIVVDGTTLWERGQFHAHRLPGGAQILDKFPCAAALFEAPDRAIGFAHSA</sequence>
<organism evidence="1 2">
    <name type="scientific">Phaeobacter gallaeciensis</name>
    <dbReference type="NCBI Taxonomy" id="60890"/>
    <lineage>
        <taxon>Bacteria</taxon>
        <taxon>Pseudomonadati</taxon>
        <taxon>Pseudomonadota</taxon>
        <taxon>Alphaproteobacteria</taxon>
        <taxon>Rhodobacterales</taxon>
        <taxon>Roseobacteraceae</taxon>
        <taxon>Phaeobacter</taxon>
    </lineage>
</organism>
<dbReference type="AlphaFoldDB" id="A0A366X6V6"/>